<evidence type="ECO:0000313" key="8">
    <source>
        <dbReference type="Proteomes" id="UP000824116"/>
    </source>
</evidence>
<dbReference type="SUPFAM" id="SSF53383">
    <property type="entry name" value="PLP-dependent transferases"/>
    <property type="match status" value="1"/>
</dbReference>
<dbReference type="PROSITE" id="PS50949">
    <property type="entry name" value="HTH_GNTR"/>
    <property type="match status" value="1"/>
</dbReference>
<dbReference type="InterPro" id="IPR036388">
    <property type="entry name" value="WH-like_DNA-bd_sf"/>
</dbReference>
<dbReference type="PANTHER" id="PTHR46577">
    <property type="entry name" value="HTH-TYPE TRANSCRIPTIONAL REGULATORY PROTEIN GABR"/>
    <property type="match status" value="1"/>
</dbReference>
<keyword evidence="5" id="KW-0804">Transcription</keyword>
<keyword evidence="3" id="KW-0805">Transcription regulation</keyword>
<accession>A0A9D2K271</accession>
<evidence type="ECO:0000313" key="7">
    <source>
        <dbReference type="EMBL" id="HIZ74409.1"/>
    </source>
</evidence>
<evidence type="ECO:0000256" key="5">
    <source>
        <dbReference type="ARBA" id="ARBA00023163"/>
    </source>
</evidence>
<comment type="similarity">
    <text evidence="1">In the C-terminal section; belongs to the class-I pyridoxal-phosphate-dependent aminotransferase family.</text>
</comment>
<dbReference type="EMBL" id="DXAY01000099">
    <property type="protein sequence ID" value="HIZ74409.1"/>
    <property type="molecule type" value="Genomic_DNA"/>
</dbReference>
<name>A0A9D2K271_9FIRM</name>
<dbReference type="CDD" id="cd00609">
    <property type="entry name" value="AAT_like"/>
    <property type="match status" value="1"/>
</dbReference>
<protein>
    <submittedName>
        <fullName evidence="7">PLP-dependent aminotransferase family protein</fullName>
    </submittedName>
</protein>
<dbReference type="InterPro" id="IPR051446">
    <property type="entry name" value="HTH_trans_reg/aminotransferase"/>
</dbReference>
<keyword evidence="7" id="KW-0032">Aminotransferase</keyword>
<dbReference type="InterPro" id="IPR015422">
    <property type="entry name" value="PyrdxlP-dep_Trfase_small"/>
</dbReference>
<dbReference type="InterPro" id="IPR015421">
    <property type="entry name" value="PyrdxlP-dep_Trfase_major"/>
</dbReference>
<dbReference type="PANTHER" id="PTHR46577:SF1">
    <property type="entry name" value="HTH-TYPE TRANSCRIPTIONAL REGULATORY PROTEIN GABR"/>
    <property type="match status" value="1"/>
</dbReference>
<dbReference type="AlphaFoldDB" id="A0A9D2K271"/>
<evidence type="ECO:0000256" key="4">
    <source>
        <dbReference type="ARBA" id="ARBA00023125"/>
    </source>
</evidence>
<dbReference type="InterPro" id="IPR004839">
    <property type="entry name" value="Aminotransferase_I/II_large"/>
</dbReference>
<dbReference type="Gene3D" id="3.40.640.10">
    <property type="entry name" value="Type I PLP-dependent aspartate aminotransferase-like (Major domain)"/>
    <property type="match status" value="1"/>
</dbReference>
<proteinExistence type="inferred from homology"/>
<reference evidence="7" key="2">
    <citation type="submission" date="2021-04" db="EMBL/GenBank/DDBJ databases">
        <authorList>
            <person name="Gilroy R."/>
        </authorList>
    </citation>
    <scope>NUCLEOTIDE SEQUENCE</scope>
    <source>
        <strain evidence="7">CHK196-3914</strain>
    </source>
</reference>
<dbReference type="InterPro" id="IPR015424">
    <property type="entry name" value="PyrdxlP-dep_Trfase"/>
</dbReference>
<keyword evidence="2" id="KW-0663">Pyridoxal phosphate</keyword>
<dbReference type="CDD" id="cd07377">
    <property type="entry name" value="WHTH_GntR"/>
    <property type="match status" value="1"/>
</dbReference>
<dbReference type="Gene3D" id="1.10.10.10">
    <property type="entry name" value="Winged helix-like DNA-binding domain superfamily/Winged helix DNA-binding domain"/>
    <property type="match status" value="1"/>
</dbReference>
<dbReference type="GO" id="GO:0003677">
    <property type="term" value="F:DNA binding"/>
    <property type="evidence" value="ECO:0007669"/>
    <property type="project" value="UniProtKB-KW"/>
</dbReference>
<dbReference type="Proteomes" id="UP000824116">
    <property type="component" value="Unassembled WGS sequence"/>
</dbReference>
<dbReference type="Pfam" id="PF00155">
    <property type="entry name" value="Aminotran_1_2"/>
    <property type="match status" value="1"/>
</dbReference>
<evidence type="ECO:0000256" key="3">
    <source>
        <dbReference type="ARBA" id="ARBA00023015"/>
    </source>
</evidence>
<feature type="domain" description="HTH gntR-type" evidence="6">
    <location>
        <begin position="22"/>
        <end position="90"/>
    </location>
</feature>
<dbReference type="GO" id="GO:0008483">
    <property type="term" value="F:transaminase activity"/>
    <property type="evidence" value="ECO:0007669"/>
    <property type="project" value="UniProtKB-KW"/>
</dbReference>
<dbReference type="SMART" id="SM00345">
    <property type="entry name" value="HTH_GNTR"/>
    <property type="match status" value="1"/>
</dbReference>
<dbReference type="SUPFAM" id="SSF46785">
    <property type="entry name" value="Winged helix' DNA-binding domain"/>
    <property type="match status" value="1"/>
</dbReference>
<gene>
    <name evidence="7" type="ORF">H9723_04090</name>
</gene>
<dbReference type="Pfam" id="PF00392">
    <property type="entry name" value="GntR"/>
    <property type="match status" value="1"/>
</dbReference>
<comment type="caution">
    <text evidence="7">The sequence shown here is derived from an EMBL/GenBank/DDBJ whole genome shotgun (WGS) entry which is preliminary data.</text>
</comment>
<dbReference type="GO" id="GO:0030170">
    <property type="term" value="F:pyridoxal phosphate binding"/>
    <property type="evidence" value="ECO:0007669"/>
    <property type="project" value="InterPro"/>
</dbReference>
<dbReference type="InterPro" id="IPR000524">
    <property type="entry name" value="Tscrpt_reg_HTH_GntR"/>
</dbReference>
<dbReference type="InterPro" id="IPR036390">
    <property type="entry name" value="WH_DNA-bd_sf"/>
</dbReference>
<evidence type="ECO:0000256" key="1">
    <source>
        <dbReference type="ARBA" id="ARBA00005384"/>
    </source>
</evidence>
<keyword evidence="7" id="KW-0808">Transferase</keyword>
<dbReference type="GO" id="GO:0003700">
    <property type="term" value="F:DNA-binding transcription factor activity"/>
    <property type="evidence" value="ECO:0007669"/>
    <property type="project" value="InterPro"/>
</dbReference>
<evidence type="ECO:0000259" key="6">
    <source>
        <dbReference type="PROSITE" id="PS50949"/>
    </source>
</evidence>
<evidence type="ECO:0000256" key="2">
    <source>
        <dbReference type="ARBA" id="ARBA00022898"/>
    </source>
</evidence>
<reference evidence="7" key="1">
    <citation type="journal article" date="2021" name="PeerJ">
        <title>Extensive microbial diversity within the chicken gut microbiome revealed by metagenomics and culture.</title>
        <authorList>
            <person name="Gilroy R."/>
            <person name="Ravi A."/>
            <person name="Getino M."/>
            <person name="Pursley I."/>
            <person name="Horton D.L."/>
            <person name="Alikhan N.F."/>
            <person name="Baker D."/>
            <person name="Gharbi K."/>
            <person name="Hall N."/>
            <person name="Watson M."/>
            <person name="Adriaenssens E.M."/>
            <person name="Foster-Nyarko E."/>
            <person name="Jarju S."/>
            <person name="Secka A."/>
            <person name="Antonio M."/>
            <person name="Oren A."/>
            <person name="Chaudhuri R.R."/>
            <person name="La Ragione R."/>
            <person name="Hildebrand F."/>
            <person name="Pallen M.J."/>
        </authorList>
    </citation>
    <scope>NUCLEOTIDE SEQUENCE</scope>
    <source>
        <strain evidence="7">CHK196-3914</strain>
    </source>
</reference>
<dbReference type="Gene3D" id="3.90.1150.10">
    <property type="entry name" value="Aspartate Aminotransferase, domain 1"/>
    <property type="match status" value="1"/>
</dbReference>
<keyword evidence="4" id="KW-0238">DNA-binding</keyword>
<sequence length="462" mass="51211">MPFNSFLNYPMSWKPDRSRLTRPIYRSLAEQMEKDIAAGFLPPGTRLPPQRELADFLDINFTTVTRAYRLCELKGLIYAVTGSGTFVAPNAAKSVTISAGTLAGGSIDLGFVSSFEQCNDMISDTIASVIKKRRFAELLDYEYPTGMPHHKAAAVNWLANMGVHTDPDHLAIASGTLNAIALALFSLFEPEARIAVDTYAFVNFIELAKMHHLQLVPISGDAEGMIAGELEAQHRLKPIRGVFLSPSCCNPTTIMITERRKAALADVIGRCGMILIEDDIHAFLSAGIVEDYAGPISRFLPEQSVFISGTSKSLCSGLRVAYLVYPDRFREQLLSALFNINVKTSSLDAEVITELILSGKAGEVTEKKRALAAEMNALFYEFFPEQKGVGHPLSFYRWLPIRDTRRGSEVERELLDNGIRVYHSDRFLSGPREGQCYLRISLATAREKELLRTGLTILAKHI</sequence>
<organism evidence="7 8">
    <name type="scientific">Candidatus Mediterraneibacter stercoravium</name>
    <dbReference type="NCBI Taxonomy" id="2838685"/>
    <lineage>
        <taxon>Bacteria</taxon>
        <taxon>Bacillati</taxon>
        <taxon>Bacillota</taxon>
        <taxon>Clostridia</taxon>
        <taxon>Lachnospirales</taxon>
        <taxon>Lachnospiraceae</taxon>
        <taxon>Mediterraneibacter</taxon>
    </lineage>
</organism>